<comment type="caution">
    <text evidence="3">The sequence shown here is derived from an EMBL/GenBank/DDBJ whole genome shotgun (WGS) entry which is preliminary data.</text>
</comment>
<dbReference type="Proteomes" id="UP000019489">
    <property type="component" value="Unassembled WGS sequence"/>
</dbReference>
<evidence type="ECO:0000256" key="1">
    <source>
        <dbReference type="SAM" id="MobiDB-lite"/>
    </source>
</evidence>
<evidence type="ECO:0000256" key="2">
    <source>
        <dbReference type="SAM" id="SignalP"/>
    </source>
</evidence>
<sequence>MPRYRQIIIATLFLSVTACAGPPTSPEVSRTPSHASSSASKAASCSNPGGGDCLGDLAAGTYGTRQFRPGFSYTVPPGWRNDEDLPGNFFLYRSNDPQSGVVGGSYLGIYQNVRAAAIDCSEAAQPGVGITPGQLIVWYQTIPGLVVSSPKSVTVGGLSGFQIDLALKPGTRACSFEGHPGIPLVIGNGVSELHHVILHELDVRLIILDWKNGNVVLEITSVKDRVSSEEYRATVQPIVDSLQFEVT</sequence>
<keyword evidence="2" id="KW-0732">Signal</keyword>
<dbReference type="STRING" id="1386089.N865_08575"/>
<accession>W9G5E4</accession>
<organism evidence="3 4">
    <name type="scientific">Intrasporangium oryzae NRRL B-24470</name>
    <dbReference type="NCBI Taxonomy" id="1386089"/>
    <lineage>
        <taxon>Bacteria</taxon>
        <taxon>Bacillati</taxon>
        <taxon>Actinomycetota</taxon>
        <taxon>Actinomycetes</taxon>
        <taxon>Micrococcales</taxon>
        <taxon>Intrasporangiaceae</taxon>
        <taxon>Intrasporangium</taxon>
    </lineage>
</organism>
<gene>
    <name evidence="3" type="ORF">N865_08575</name>
</gene>
<dbReference type="AlphaFoldDB" id="W9G5E4"/>
<evidence type="ECO:0000313" key="4">
    <source>
        <dbReference type="Proteomes" id="UP000019489"/>
    </source>
</evidence>
<evidence type="ECO:0000313" key="3">
    <source>
        <dbReference type="EMBL" id="EWT01391.1"/>
    </source>
</evidence>
<dbReference type="RefSeq" id="WP_034806055.1">
    <property type="nucleotide sequence ID" value="NZ_AWSA01000023.1"/>
</dbReference>
<feature type="chain" id="PRO_5004920295" evidence="2">
    <location>
        <begin position="21"/>
        <end position="247"/>
    </location>
</feature>
<feature type="compositionally biased region" description="Low complexity" evidence="1">
    <location>
        <begin position="33"/>
        <end position="46"/>
    </location>
</feature>
<dbReference type="OrthoDB" id="4905381at2"/>
<name>W9G5E4_9MICO</name>
<proteinExistence type="predicted"/>
<feature type="region of interest" description="Disordered" evidence="1">
    <location>
        <begin position="24"/>
        <end position="47"/>
    </location>
</feature>
<protein>
    <submittedName>
        <fullName evidence="3">Uncharacterized protein</fullName>
    </submittedName>
</protein>
<keyword evidence="4" id="KW-1185">Reference proteome</keyword>
<dbReference type="PROSITE" id="PS51257">
    <property type="entry name" value="PROKAR_LIPOPROTEIN"/>
    <property type="match status" value="1"/>
</dbReference>
<feature type="signal peptide" evidence="2">
    <location>
        <begin position="1"/>
        <end position="20"/>
    </location>
</feature>
<dbReference type="EMBL" id="AWSA01000023">
    <property type="protein sequence ID" value="EWT01391.1"/>
    <property type="molecule type" value="Genomic_DNA"/>
</dbReference>
<reference evidence="3 4" key="1">
    <citation type="submission" date="2013-08" db="EMBL/GenBank/DDBJ databases">
        <title>Intrasporangium oryzae NRRL B-24470.</title>
        <authorList>
            <person name="Liu H."/>
            <person name="Wang G."/>
        </authorList>
    </citation>
    <scope>NUCLEOTIDE SEQUENCE [LARGE SCALE GENOMIC DNA]</scope>
    <source>
        <strain evidence="3 4">NRRL B-24470</strain>
    </source>
</reference>